<dbReference type="AlphaFoldDB" id="A0A2U3NG70"/>
<gene>
    <name evidence="2" type="ORF">MTAB308_3994</name>
</gene>
<proteinExistence type="predicted"/>
<dbReference type="Proteomes" id="UP000241595">
    <property type="component" value="Unassembled WGS sequence"/>
</dbReference>
<keyword evidence="1" id="KW-0472">Membrane</keyword>
<keyword evidence="3" id="KW-1185">Reference proteome</keyword>
<reference evidence="2 3" key="1">
    <citation type="submission" date="2017-01" db="EMBL/GenBank/DDBJ databases">
        <authorList>
            <consortium name="Urmite Genomes"/>
        </authorList>
    </citation>
    <scope>NUCLEOTIDE SEQUENCE [LARGE SCALE GENOMIC DNA]</scope>
    <source>
        <strain evidence="2 3">AB308</strain>
    </source>
</reference>
<feature type="transmembrane region" description="Helical" evidence="1">
    <location>
        <begin position="6"/>
        <end position="27"/>
    </location>
</feature>
<keyword evidence="1" id="KW-1133">Transmembrane helix</keyword>
<name>A0A2U3NG70_9MYCO</name>
<evidence type="ECO:0000313" key="2">
    <source>
        <dbReference type="EMBL" id="SPM30490.1"/>
    </source>
</evidence>
<organism evidence="2 3">
    <name type="scientific">Mycobacterium terramassiliense</name>
    <dbReference type="NCBI Taxonomy" id="1841859"/>
    <lineage>
        <taxon>Bacteria</taxon>
        <taxon>Bacillati</taxon>
        <taxon>Actinomycetota</taxon>
        <taxon>Actinomycetes</taxon>
        <taxon>Mycobacteriales</taxon>
        <taxon>Mycobacteriaceae</taxon>
        <taxon>Mycobacterium</taxon>
    </lineage>
</organism>
<protein>
    <submittedName>
        <fullName evidence="2">Uncharacterized protein</fullName>
    </submittedName>
</protein>
<accession>A0A2U3NG70</accession>
<sequence length="34" mass="3983">VCVVLFFEIMLVISVVVISWFALYTLYRLITDES</sequence>
<evidence type="ECO:0000313" key="3">
    <source>
        <dbReference type="Proteomes" id="UP000241595"/>
    </source>
</evidence>
<evidence type="ECO:0000256" key="1">
    <source>
        <dbReference type="SAM" id="Phobius"/>
    </source>
</evidence>
<keyword evidence="1" id="KW-0812">Transmembrane</keyword>
<dbReference type="EMBL" id="FTRV01000015">
    <property type="protein sequence ID" value="SPM30490.1"/>
    <property type="molecule type" value="Genomic_DNA"/>
</dbReference>
<feature type="non-terminal residue" evidence="2">
    <location>
        <position position="1"/>
    </location>
</feature>